<sequence length="610" mass="68890">MEYLHDVTEAKDPSPANSSMLNVNSKFVDDNSTDENESFELIETPKNVVSITRPKPCYDFSRTVSSYSAFSIAHHNIAERSNYSSCANTSIPDVNSLSEDNPSDSDESFEFINDASDNVIETKTRYGPQNVSPVSLLDTEESNYSLTTTASTPNASFPCEDNSTYDESFELINETSEDLVYVTKSEKLYATQNISPNSTSNLESHCDIAEDKKFPWSANVSTLDMNSLSIDSNESFELINKTPEKVLCAKDAQQFYSLQKNVSSSSISNMESVDNTVFEKKCSPPVEECANDDKPKQESKILALIAERKKVSASKNIPKGSERICADGLIMEGLIKGIKNCGIAEKEFIAANKKHNDQFKANVLMHDERPNPESKNLFHVAKKRHVSIPANVCKYDKEMCSDMMKKVTKGIENCSIVDKQFNSNIAFDKKYSDEIKINPIVNKCDLVLPKNNLTSINASVEKYELKCSKTCMIAKGRKRYCDELFCLPYDDISDGEKEEEKVRAEEFLSCRPLNILGRPEIPEAVYILRSDCLSYLKKLRRTSDDKSGFRSEFSVYCSEEGNRIAQESKMRDLAKKLKDKMRKKPTKNSALKWAIEKKNIFSWRGFHIDF</sequence>
<reference evidence="2 3" key="1">
    <citation type="journal article" date="2019" name="Sci. Rep.">
        <title>Orb-weaving spider Araneus ventricosus genome elucidates the spidroin gene catalogue.</title>
        <authorList>
            <person name="Kono N."/>
            <person name="Nakamura H."/>
            <person name="Ohtoshi R."/>
            <person name="Moran D.A.P."/>
            <person name="Shinohara A."/>
            <person name="Yoshida Y."/>
            <person name="Fujiwara M."/>
            <person name="Mori M."/>
            <person name="Tomita M."/>
            <person name="Arakawa K."/>
        </authorList>
    </citation>
    <scope>NUCLEOTIDE SEQUENCE [LARGE SCALE GENOMIC DNA]</scope>
</reference>
<organism evidence="2 3">
    <name type="scientific">Araneus ventricosus</name>
    <name type="common">Orbweaver spider</name>
    <name type="synonym">Epeira ventricosa</name>
    <dbReference type="NCBI Taxonomy" id="182803"/>
    <lineage>
        <taxon>Eukaryota</taxon>
        <taxon>Metazoa</taxon>
        <taxon>Ecdysozoa</taxon>
        <taxon>Arthropoda</taxon>
        <taxon>Chelicerata</taxon>
        <taxon>Arachnida</taxon>
        <taxon>Araneae</taxon>
        <taxon>Araneomorphae</taxon>
        <taxon>Entelegynae</taxon>
        <taxon>Araneoidea</taxon>
        <taxon>Araneidae</taxon>
        <taxon>Araneus</taxon>
    </lineage>
</organism>
<proteinExistence type="predicted"/>
<gene>
    <name evidence="2" type="ORF">AVEN_196674_1</name>
</gene>
<feature type="compositionally biased region" description="Polar residues" evidence="1">
    <location>
        <begin position="15"/>
        <end position="24"/>
    </location>
</feature>
<feature type="compositionally biased region" description="Basic and acidic residues" evidence="1">
    <location>
        <begin position="1"/>
        <end position="12"/>
    </location>
</feature>
<accession>A0A4Y2KR04</accession>
<protein>
    <submittedName>
        <fullName evidence="2">Uncharacterized protein</fullName>
    </submittedName>
</protein>
<name>A0A4Y2KR04_ARAVE</name>
<dbReference type="EMBL" id="BGPR01004935">
    <property type="protein sequence ID" value="GBN05024.1"/>
    <property type="molecule type" value="Genomic_DNA"/>
</dbReference>
<evidence type="ECO:0000256" key="1">
    <source>
        <dbReference type="SAM" id="MobiDB-lite"/>
    </source>
</evidence>
<dbReference type="AlphaFoldDB" id="A0A4Y2KR04"/>
<dbReference type="Proteomes" id="UP000499080">
    <property type="component" value="Unassembled WGS sequence"/>
</dbReference>
<comment type="caution">
    <text evidence="2">The sequence shown here is derived from an EMBL/GenBank/DDBJ whole genome shotgun (WGS) entry which is preliminary data.</text>
</comment>
<evidence type="ECO:0000313" key="3">
    <source>
        <dbReference type="Proteomes" id="UP000499080"/>
    </source>
</evidence>
<keyword evidence="3" id="KW-1185">Reference proteome</keyword>
<feature type="region of interest" description="Disordered" evidence="1">
    <location>
        <begin position="1"/>
        <end position="24"/>
    </location>
</feature>
<evidence type="ECO:0000313" key="2">
    <source>
        <dbReference type="EMBL" id="GBN05024.1"/>
    </source>
</evidence>